<protein>
    <submittedName>
        <fullName evidence="1">Uncharacterized protein</fullName>
    </submittedName>
</protein>
<accession>A0ACC0RZM5</accession>
<organism evidence="1 2">
    <name type="scientific">Populus trichocarpa</name>
    <name type="common">Western balsam poplar</name>
    <name type="synonym">Populus balsamifera subsp. trichocarpa</name>
    <dbReference type="NCBI Taxonomy" id="3694"/>
    <lineage>
        <taxon>Eukaryota</taxon>
        <taxon>Viridiplantae</taxon>
        <taxon>Streptophyta</taxon>
        <taxon>Embryophyta</taxon>
        <taxon>Tracheophyta</taxon>
        <taxon>Spermatophyta</taxon>
        <taxon>Magnoliopsida</taxon>
        <taxon>eudicotyledons</taxon>
        <taxon>Gunneridae</taxon>
        <taxon>Pentapetalae</taxon>
        <taxon>rosids</taxon>
        <taxon>fabids</taxon>
        <taxon>Malpighiales</taxon>
        <taxon>Salicaceae</taxon>
        <taxon>Saliceae</taxon>
        <taxon>Populus</taxon>
    </lineage>
</organism>
<name>A0ACC0RZM5_POPTR</name>
<proteinExistence type="predicted"/>
<dbReference type="Proteomes" id="UP000006729">
    <property type="component" value="Chromosome 14"/>
</dbReference>
<keyword evidence="2" id="KW-1185">Reference proteome</keyword>
<dbReference type="EMBL" id="CM009303">
    <property type="protein sequence ID" value="KAI9382357.1"/>
    <property type="molecule type" value="Genomic_DNA"/>
</dbReference>
<gene>
    <name evidence="1" type="ORF">POPTR_014G125400v4</name>
</gene>
<evidence type="ECO:0000313" key="1">
    <source>
        <dbReference type="EMBL" id="KAI9382357.1"/>
    </source>
</evidence>
<comment type="caution">
    <text evidence="1">The sequence shown here is derived from an EMBL/GenBank/DDBJ whole genome shotgun (WGS) entry which is preliminary data.</text>
</comment>
<sequence length="160" mass="18432">MRQIRLSLNIIHFTPSQSPNVEEERRFCQCFERIRTGLTFLEMICKCMKWMEFSSLRSSDQKWICLSSGVLQGACDCLIKPVKMEALKVFWQHVVRKKINNTLERLEQPRRKEEDKLHLENSCIVSCTVSGNAGHPMTLKRKIDGEDEGKASDGLSTGKK</sequence>
<reference evidence="1 2" key="1">
    <citation type="journal article" date="2006" name="Science">
        <title>The genome of black cottonwood, Populus trichocarpa (Torr. &amp; Gray).</title>
        <authorList>
            <person name="Tuskan G.A."/>
            <person name="Difazio S."/>
            <person name="Jansson S."/>
            <person name="Bohlmann J."/>
            <person name="Grigoriev I."/>
            <person name="Hellsten U."/>
            <person name="Putnam N."/>
            <person name="Ralph S."/>
            <person name="Rombauts S."/>
            <person name="Salamov A."/>
            <person name="Schein J."/>
            <person name="Sterck L."/>
            <person name="Aerts A."/>
            <person name="Bhalerao R.R."/>
            <person name="Bhalerao R.P."/>
            <person name="Blaudez D."/>
            <person name="Boerjan W."/>
            <person name="Brun A."/>
            <person name="Brunner A."/>
            <person name="Busov V."/>
            <person name="Campbell M."/>
            <person name="Carlson J."/>
            <person name="Chalot M."/>
            <person name="Chapman J."/>
            <person name="Chen G.L."/>
            <person name="Cooper D."/>
            <person name="Coutinho P.M."/>
            <person name="Couturier J."/>
            <person name="Covert S."/>
            <person name="Cronk Q."/>
            <person name="Cunningham R."/>
            <person name="Davis J."/>
            <person name="Degroeve S."/>
            <person name="Dejardin A."/>
            <person name="Depamphilis C."/>
            <person name="Detter J."/>
            <person name="Dirks B."/>
            <person name="Dubchak I."/>
            <person name="Duplessis S."/>
            <person name="Ehlting J."/>
            <person name="Ellis B."/>
            <person name="Gendler K."/>
            <person name="Goodstein D."/>
            <person name="Gribskov M."/>
            <person name="Grimwood J."/>
            <person name="Groover A."/>
            <person name="Gunter L."/>
            <person name="Hamberger B."/>
            <person name="Heinze B."/>
            <person name="Helariutta Y."/>
            <person name="Henrissat B."/>
            <person name="Holligan D."/>
            <person name="Holt R."/>
            <person name="Huang W."/>
            <person name="Islam-Faridi N."/>
            <person name="Jones S."/>
            <person name="Jones-Rhoades M."/>
            <person name="Jorgensen R."/>
            <person name="Joshi C."/>
            <person name="Kangasjarvi J."/>
            <person name="Karlsson J."/>
            <person name="Kelleher C."/>
            <person name="Kirkpatrick R."/>
            <person name="Kirst M."/>
            <person name="Kohler A."/>
            <person name="Kalluri U."/>
            <person name="Larimer F."/>
            <person name="Leebens-Mack J."/>
            <person name="Leple J.C."/>
            <person name="Locascio P."/>
            <person name="Lou Y."/>
            <person name="Lucas S."/>
            <person name="Martin F."/>
            <person name="Montanini B."/>
            <person name="Napoli C."/>
            <person name="Nelson D.R."/>
            <person name="Nelson C."/>
            <person name="Nieminen K."/>
            <person name="Nilsson O."/>
            <person name="Pereda V."/>
            <person name="Peter G."/>
            <person name="Philippe R."/>
            <person name="Pilate G."/>
            <person name="Poliakov A."/>
            <person name="Razumovskaya J."/>
            <person name="Richardson P."/>
            <person name="Rinaldi C."/>
            <person name="Ritland K."/>
            <person name="Rouze P."/>
            <person name="Ryaboy D."/>
            <person name="Schmutz J."/>
            <person name="Schrader J."/>
            <person name="Segerman B."/>
            <person name="Shin H."/>
            <person name="Siddiqui A."/>
            <person name="Sterky F."/>
            <person name="Terry A."/>
            <person name="Tsai C.J."/>
            <person name="Uberbacher E."/>
            <person name="Unneberg P."/>
            <person name="Vahala J."/>
            <person name="Wall K."/>
            <person name="Wessler S."/>
            <person name="Yang G."/>
            <person name="Yin T."/>
            <person name="Douglas C."/>
            <person name="Marra M."/>
            <person name="Sandberg G."/>
            <person name="Van de Peer Y."/>
            <person name="Rokhsar D."/>
        </authorList>
    </citation>
    <scope>NUCLEOTIDE SEQUENCE [LARGE SCALE GENOMIC DNA]</scope>
    <source>
        <strain evidence="2">cv. Nisqually</strain>
    </source>
</reference>
<evidence type="ECO:0000313" key="2">
    <source>
        <dbReference type="Proteomes" id="UP000006729"/>
    </source>
</evidence>